<dbReference type="RefSeq" id="WP_376936576.1">
    <property type="nucleotide sequence ID" value="NZ_JBHLXI010000006.1"/>
</dbReference>
<dbReference type="GO" id="GO:0030246">
    <property type="term" value="F:carbohydrate binding"/>
    <property type="evidence" value="ECO:0007669"/>
    <property type="project" value="UniProtKB-ARBA"/>
</dbReference>
<evidence type="ECO:0000256" key="4">
    <source>
        <dbReference type="SAM" id="MobiDB-lite"/>
    </source>
</evidence>
<dbReference type="AlphaFoldDB" id="A0A7W6MLZ8"/>
<evidence type="ECO:0000313" key="7">
    <source>
        <dbReference type="Proteomes" id="UP000542776"/>
    </source>
</evidence>
<evidence type="ECO:0000259" key="5">
    <source>
        <dbReference type="Pfam" id="PF13407"/>
    </source>
</evidence>
<evidence type="ECO:0000256" key="3">
    <source>
        <dbReference type="ARBA" id="ARBA00022729"/>
    </source>
</evidence>
<evidence type="ECO:0000256" key="2">
    <source>
        <dbReference type="ARBA" id="ARBA00007639"/>
    </source>
</evidence>
<protein>
    <submittedName>
        <fullName evidence="6">Ribose transport system substrate-binding protein</fullName>
    </submittedName>
</protein>
<keyword evidence="7" id="KW-1185">Reference proteome</keyword>
<comment type="caution">
    <text evidence="6">The sequence shown here is derived from an EMBL/GenBank/DDBJ whole genome shotgun (WGS) entry which is preliminary data.</text>
</comment>
<keyword evidence="3" id="KW-0732">Signal</keyword>
<dbReference type="GO" id="GO:0030313">
    <property type="term" value="C:cell envelope"/>
    <property type="evidence" value="ECO:0007669"/>
    <property type="project" value="UniProtKB-SubCell"/>
</dbReference>
<comment type="subcellular location">
    <subcellularLocation>
        <location evidence="1">Cell envelope</location>
    </subcellularLocation>
</comment>
<accession>A0A7W6MLZ8</accession>
<evidence type="ECO:0000256" key="1">
    <source>
        <dbReference type="ARBA" id="ARBA00004196"/>
    </source>
</evidence>
<sequence>MTHMEEAVVPAETGLGPHGERPAGSELARLTPEVCAEAAMCGFRIAVLLHTQASDWSQRQIAGIGTRLAQAEAHLADIIDCDYRPDLQVAAVERLITARPDAVIAIPVGGTAVADAFRRLSAAGIRLVLLDNVPSGLLPDRDYVSAISADNFRLGQIAAQLLAPHMPREGRVCVAAYNVDYFATAQRDIAFCKWMRRERPDIHLDHIKFEAPGRAGEAVSAYLECGTVPDGFFIVWDEPAVAALPVLATCRPTPSMTTVDLGSAAARALIEGRLLRGVAAQRPFEQGLTAASAAILSLTGRSVPPWIVIPGLAVTKENVAAVYRDVGGTPSAPPRLRE</sequence>
<name>A0A7W6MLZ8_9HYPH</name>
<feature type="domain" description="Periplasmic binding protein" evidence="5">
    <location>
        <begin position="45"/>
        <end position="301"/>
    </location>
</feature>
<comment type="similarity">
    <text evidence="2">Belongs to the bacterial solute-binding protein 2 family.</text>
</comment>
<proteinExistence type="inferred from homology"/>
<dbReference type="InterPro" id="IPR025997">
    <property type="entry name" value="SBP_2_dom"/>
</dbReference>
<dbReference type="InterPro" id="IPR028082">
    <property type="entry name" value="Peripla_BP_I"/>
</dbReference>
<dbReference type="Gene3D" id="3.40.50.2300">
    <property type="match status" value="2"/>
</dbReference>
<organism evidence="6 7">
    <name type="scientific">Aureimonas pseudogalii</name>
    <dbReference type="NCBI Taxonomy" id="1744844"/>
    <lineage>
        <taxon>Bacteria</taxon>
        <taxon>Pseudomonadati</taxon>
        <taxon>Pseudomonadota</taxon>
        <taxon>Alphaproteobacteria</taxon>
        <taxon>Hyphomicrobiales</taxon>
        <taxon>Aurantimonadaceae</taxon>
        <taxon>Aureimonas</taxon>
    </lineage>
</organism>
<reference evidence="6 7" key="1">
    <citation type="submission" date="2020-08" db="EMBL/GenBank/DDBJ databases">
        <title>Genomic Encyclopedia of Type Strains, Phase IV (KMG-IV): sequencing the most valuable type-strain genomes for metagenomic binning, comparative biology and taxonomic classification.</title>
        <authorList>
            <person name="Goeker M."/>
        </authorList>
    </citation>
    <scope>NUCLEOTIDE SEQUENCE [LARGE SCALE GENOMIC DNA]</scope>
    <source>
        <strain evidence="6 7">DSM 102238</strain>
    </source>
</reference>
<dbReference type="EMBL" id="JACIEK010000017">
    <property type="protein sequence ID" value="MBB4000285.1"/>
    <property type="molecule type" value="Genomic_DNA"/>
</dbReference>
<dbReference type="PANTHER" id="PTHR46847:SF1">
    <property type="entry name" value="D-ALLOSE-BINDING PERIPLASMIC PROTEIN-RELATED"/>
    <property type="match status" value="1"/>
</dbReference>
<evidence type="ECO:0000313" key="6">
    <source>
        <dbReference type="EMBL" id="MBB4000285.1"/>
    </source>
</evidence>
<dbReference type="PANTHER" id="PTHR46847">
    <property type="entry name" value="D-ALLOSE-BINDING PERIPLASMIC PROTEIN-RELATED"/>
    <property type="match status" value="1"/>
</dbReference>
<dbReference type="Proteomes" id="UP000542776">
    <property type="component" value="Unassembled WGS sequence"/>
</dbReference>
<feature type="region of interest" description="Disordered" evidence="4">
    <location>
        <begin position="1"/>
        <end position="22"/>
    </location>
</feature>
<gene>
    <name evidence="6" type="ORF">GGR04_004161</name>
</gene>
<dbReference type="Pfam" id="PF13407">
    <property type="entry name" value="Peripla_BP_4"/>
    <property type="match status" value="1"/>
</dbReference>
<dbReference type="SUPFAM" id="SSF53822">
    <property type="entry name" value="Periplasmic binding protein-like I"/>
    <property type="match status" value="1"/>
</dbReference>